<evidence type="ECO:0000313" key="2">
    <source>
        <dbReference type="EMBL" id="CAG8496218.1"/>
    </source>
</evidence>
<dbReference type="AlphaFoldDB" id="A0A9N8ZHT7"/>
<sequence>MKLEDFKDLAIASNARLQELYNKNQLLTLNMDKHIANYLKYENPEFITILRQVIDSYKWAKLKKGQGKELSIEEHILIGNVTEVTTNTKSKEKATKPQTVYAHSINMVINSADKLKRKRAAEDNIEKSEARKREESITIRLAEMSLNESEIEILEEDKSANA</sequence>
<keyword evidence="3" id="KW-1185">Reference proteome</keyword>
<name>A0A9N8ZHT7_9GLOM</name>
<proteinExistence type="predicted"/>
<evidence type="ECO:0000313" key="3">
    <source>
        <dbReference type="Proteomes" id="UP000789405"/>
    </source>
</evidence>
<organism evidence="2 3">
    <name type="scientific">Dentiscutata erythropus</name>
    <dbReference type="NCBI Taxonomy" id="1348616"/>
    <lineage>
        <taxon>Eukaryota</taxon>
        <taxon>Fungi</taxon>
        <taxon>Fungi incertae sedis</taxon>
        <taxon>Mucoromycota</taxon>
        <taxon>Glomeromycotina</taxon>
        <taxon>Glomeromycetes</taxon>
        <taxon>Diversisporales</taxon>
        <taxon>Gigasporaceae</taxon>
        <taxon>Dentiscutata</taxon>
    </lineage>
</organism>
<feature type="coiled-coil region" evidence="1">
    <location>
        <begin position="111"/>
        <end position="138"/>
    </location>
</feature>
<comment type="caution">
    <text evidence="2">The sequence shown here is derived from an EMBL/GenBank/DDBJ whole genome shotgun (WGS) entry which is preliminary data.</text>
</comment>
<keyword evidence="1" id="KW-0175">Coiled coil</keyword>
<dbReference type="Proteomes" id="UP000789405">
    <property type="component" value="Unassembled WGS sequence"/>
</dbReference>
<gene>
    <name evidence="2" type="ORF">DERYTH_LOCUS2665</name>
</gene>
<dbReference type="EMBL" id="CAJVPY010000869">
    <property type="protein sequence ID" value="CAG8496218.1"/>
    <property type="molecule type" value="Genomic_DNA"/>
</dbReference>
<accession>A0A9N8ZHT7</accession>
<protein>
    <submittedName>
        <fullName evidence="2">27305_t:CDS:1</fullName>
    </submittedName>
</protein>
<reference evidence="2" key="1">
    <citation type="submission" date="2021-06" db="EMBL/GenBank/DDBJ databases">
        <authorList>
            <person name="Kallberg Y."/>
            <person name="Tangrot J."/>
            <person name="Rosling A."/>
        </authorList>
    </citation>
    <scope>NUCLEOTIDE SEQUENCE</scope>
    <source>
        <strain evidence="2">MA453B</strain>
    </source>
</reference>
<evidence type="ECO:0000256" key="1">
    <source>
        <dbReference type="SAM" id="Coils"/>
    </source>
</evidence>
<dbReference type="OrthoDB" id="10575801at2759"/>